<dbReference type="AlphaFoldDB" id="A0A8S4RI70"/>
<protein>
    <submittedName>
        <fullName evidence="2">Jg13265 protein</fullName>
    </submittedName>
</protein>
<reference evidence="2" key="1">
    <citation type="submission" date="2022-03" db="EMBL/GenBank/DDBJ databases">
        <authorList>
            <person name="Lindestad O."/>
        </authorList>
    </citation>
    <scope>NUCLEOTIDE SEQUENCE</scope>
</reference>
<dbReference type="Proteomes" id="UP000838756">
    <property type="component" value="Unassembled WGS sequence"/>
</dbReference>
<evidence type="ECO:0000313" key="2">
    <source>
        <dbReference type="EMBL" id="CAH2235406.1"/>
    </source>
</evidence>
<comment type="caution">
    <text evidence="2">The sequence shown here is derived from an EMBL/GenBank/DDBJ whole genome shotgun (WGS) entry which is preliminary data.</text>
</comment>
<dbReference type="EMBL" id="CAKXAJ010025124">
    <property type="protein sequence ID" value="CAH2235406.1"/>
    <property type="molecule type" value="Genomic_DNA"/>
</dbReference>
<feature type="region of interest" description="Disordered" evidence="1">
    <location>
        <begin position="1"/>
        <end position="40"/>
    </location>
</feature>
<gene>
    <name evidence="2" type="primary">jg13265</name>
    <name evidence="2" type="ORF">PAEG_LOCUS13068</name>
</gene>
<dbReference type="OrthoDB" id="6938669at2759"/>
<accession>A0A8S4RI70</accession>
<name>A0A8S4RI70_9NEOP</name>
<evidence type="ECO:0000313" key="3">
    <source>
        <dbReference type="Proteomes" id="UP000838756"/>
    </source>
</evidence>
<organism evidence="2 3">
    <name type="scientific">Pararge aegeria aegeria</name>
    <dbReference type="NCBI Taxonomy" id="348720"/>
    <lineage>
        <taxon>Eukaryota</taxon>
        <taxon>Metazoa</taxon>
        <taxon>Ecdysozoa</taxon>
        <taxon>Arthropoda</taxon>
        <taxon>Hexapoda</taxon>
        <taxon>Insecta</taxon>
        <taxon>Pterygota</taxon>
        <taxon>Neoptera</taxon>
        <taxon>Endopterygota</taxon>
        <taxon>Lepidoptera</taxon>
        <taxon>Glossata</taxon>
        <taxon>Ditrysia</taxon>
        <taxon>Papilionoidea</taxon>
        <taxon>Nymphalidae</taxon>
        <taxon>Satyrinae</taxon>
        <taxon>Satyrini</taxon>
        <taxon>Parargina</taxon>
        <taxon>Pararge</taxon>
    </lineage>
</organism>
<proteinExistence type="predicted"/>
<sequence>MGGAHSLENRSTLGSQDVGMATPHRLTQHLSTTNVEDAPRWTDDIKRAAESSWILERPTKDLCLAVDVNRLK</sequence>
<keyword evidence="3" id="KW-1185">Reference proteome</keyword>
<evidence type="ECO:0000256" key="1">
    <source>
        <dbReference type="SAM" id="MobiDB-lite"/>
    </source>
</evidence>